<evidence type="ECO:0000256" key="1">
    <source>
        <dbReference type="SAM" id="MobiDB-lite"/>
    </source>
</evidence>
<organism evidence="2 3">
    <name type="scientific">Streptomyces cinerochromogenes</name>
    <dbReference type="NCBI Taxonomy" id="66422"/>
    <lineage>
        <taxon>Bacteria</taxon>
        <taxon>Bacillati</taxon>
        <taxon>Actinomycetota</taxon>
        <taxon>Actinomycetes</taxon>
        <taxon>Kitasatosporales</taxon>
        <taxon>Streptomycetaceae</taxon>
        <taxon>Streptomyces</taxon>
    </lineage>
</organism>
<keyword evidence="3" id="KW-1185">Reference proteome</keyword>
<name>A0ABW7B9P4_9ACTN</name>
<reference evidence="2 3" key="1">
    <citation type="submission" date="2024-10" db="EMBL/GenBank/DDBJ databases">
        <title>The Natural Products Discovery Center: Release of the First 8490 Sequenced Strains for Exploring Actinobacteria Biosynthetic Diversity.</title>
        <authorList>
            <person name="Kalkreuter E."/>
            <person name="Kautsar S.A."/>
            <person name="Yang D."/>
            <person name="Bader C.D."/>
            <person name="Teijaro C.N."/>
            <person name="Fluegel L."/>
            <person name="Davis C.M."/>
            <person name="Simpson J.R."/>
            <person name="Lauterbach L."/>
            <person name="Steele A.D."/>
            <person name="Gui C."/>
            <person name="Meng S."/>
            <person name="Li G."/>
            <person name="Viehrig K."/>
            <person name="Ye F."/>
            <person name="Su P."/>
            <person name="Kiefer A.F."/>
            <person name="Nichols A."/>
            <person name="Cepeda A.J."/>
            <person name="Yan W."/>
            <person name="Fan B."/>
            <person name="Jiang Y."/>
            <person name="Adhikari A."/>
            <person name="Zheng C.-J."/>
            <person name="Schuster L."/>
            <person name="Cowan T.M."/>
            <person name="Smanski M.J."/>
            <person name="Chevrette M.G."/>
            <person name="De Carvalho L.P.S."/>
            <person name="Shen B."/>
        </authorList>
    </citation>
    <scope>NUCLEOTIDE SEQUENCE [LARGE SCALE GENOMIC DNA]</scope>
    <source>
        <strain evidence="2 3">NPDC048320</strain>
    </source>
</reference>
<proteinExistence type="predicted"/>
<feature type="compositionally biased region" description="Low complexity" evidence="1">
    <location>
        <begin position="167"/>
        <end position="178"/>
    </location>
</feature>
<gene>
    <name evidence="2" type="ORF">ACGFZB_24070</name>
</gene>
<dbReference type="Proteomes" id="UP001604267">
    <property type="component" value="Unassembled WGS sequence"/>
</dbReference>
<accession>A0ABW7B9P4</accession>
<dbReference type="EMBL" id="JBICYV010000011">
    <property type="protein sequence ID" value="MFG3013496.1"/>
    <property type="molecule type" value="Genomic_DNA"/>
</dbReference>
<feature type="compositionally biased region" description="Pro residues" evidence="1">
    <location>
        <begin position="149"/>
        <end position="166"/>
    </location>
</feature>
<feature type="compositionally biased region" description="Low complexity" evidence="1">
    <location>
        <begin position="86"/>
        <end position="101"/>
    </location>
</feature>
<evidence type="ECO:0000313" key="3">
    <source>
        <dbReference type="Proteomes" id="UP001604267"/>
    </source>
</evidence>
<evidence type="ECO:0000313" key="2">
    <source>
        <dbReference type="EMBL" id="MFG3013496.1"/>
    </source>
</evidence>
<feature type="region of interest" description="Disordered" evidence="1">
    <location>
        <begin position="1"/>
        <end position="34"/>
    </location>
</feature>
<dbReference type="RefSeq" id="WP_392819461.1">
    <property type="nucleotide sequence ID" value="NZ_JBICYV010000011.1"/>
</dbReference>
<protein>
    <submittedName>
        <fullName evidence="2">Uncharacterized protein</fullName>
    </submittedName>
</protein>
<comment type="caution">
    <text evidence="2">The sequence shown here is derived from an EMBL/GenBank/DDBJ whole genome shotgun (WGS) entry which is preliminary data.</text>
</comment>
<feature type="region of interest" description="Disordered" evidence="1">
    <location>
        <begin position="55"/>
        <end position="213"/>
    </location>
</feature>
<sequence>MTPIPAQSGAEQDLAPERTPGVRRGRHRKPRPRRALLAAGGLALAAGVLSLVRVTPESGVGGPGTAEAEPRLGAGGATPDRSGNVSATLAAAPTALPSATSVMGGRSLAPAPTGSPARTAPHTATPTPGHTAVPTAVPAGTRDTHSTPRPTPTASAPPPAPTPTRTPAPSRTTTEPEPGGVCVPVIGLCVDARSTATGTGRLEPASRTGRRGA</sequence>
<feature type="compositionally biased region" description="Low complexity" evidence="1">
    <location>
        <begin position="116"/>
        <end position="139"/>
    </location>
</feature>
<feature type="compositionally biased region" description="Basic residues" evidence="1">
    <location>
        <begin position="21"/>
        <end position="34"/>
    </location>
</feature>